<organism evidence="1 2">
    <name type="scientific">Dermacentor silvarum</name>
    <name type="common">Tick</name>
    <dbReference type="NCBI Taxonomy" id="543639"/>
    <lineage>
        <taxon>Eukaryota</taxon>
        <taxon>Metazoa</taxon>
        <taxon>Ecdysozoa</taxon>
        <taxon>Arthropoda</taxon>
        <taxon>Chelicerata</taxon>
        <taxon>Arachnida</taxon>
        <taxon>Acari</taxon>
        <taxon>Parasitiformes</taxon>
        <taxon>Ixodida</taxon>
        <taxon>Ixodoidea</taxon>
        <taxon>Ixodidae</taxon>
        <taxon>Rhipicephalinae</taxon>
        <taxon>Dermacentor</taxon>
    </lineage>
</organism>
<evidence type="ECO:0000313" key="1">
    <source>
        <dbReference type="EMBL" id="KAH7948762.1"/>
    </source>
</evidence>
<protein>
    <submittedName>
        <fullName evidence="1">Uncharacterized protein</fullName>
    </submittedName>
</protein>
<keyword evidence="2" id="KW-1185">Reference proteome</keyword>
<dbReference type="Proteomes" id="UP000821865">
    <property type="component" value="Chromosome 5"/>
</dbReference>
<proteinExistence type="predicted"/>
<dbReference type="EMBL" id="CM023474">
    <property type="protein sequence ID" value="KAH7948762.1"/>
    <property type="molecule type" value="Genomic_DNA"/>
</dbReference>
<gene>
    <name evidence="1" type="ORF">HPB49_002045</name>
</gene>
<accession>A0ACB8CP14</accession>
<name>A0ACB8CP14_DERSI</name>
<reference evidence="1" key="1">
    <citation type="submission" date="2020-05" db="EMBL/GenBank/DDBJ databases">
        <title>Large-scale comparative analyses of tick genomes elucidate their genetic diversity and vector capacities.</title>
        <authorList>
            <person name="Jia N."/>
            <person name="Wang J."/>
            <person name="Shi W."/>
            <person name="Du L."/>
            <person name="Sun Y."/>
            <person name="Zhan W."/>
            <person name="Jiang J."/>
            <person name="Wang Q."/>
            <person name="Zhang B."/>
            <person name="Ji P."/>
            <person name="Sakyi L.B."/>
            <person name="Cui X."/>
            <person name="Yuan T."/>
            <person name="Jiang B."/>
            <person name="Yang W."/>
            <person name="Lam T.T.-Y."/>
            <person name="Chang Q."/>
            <person name="Ding S."/>
            <person name="Wang X."/>
            <person name="Zhu J."/>
            <person name="Ruan X."/>
            <person name="Zhao L."/>
            <person name="Wei J."/>
            <person name="Que T."/>
            <person name="Du C."/>
            <person name="Cheng J."/>
            <person name="Dai P."/>
            <person name="Han X."/>
            <person name="Huang E."/>
            <person name="Gao Y."/>
            <person name="Liu J."/>
            <person name="Shao H."/>
            <person name="Ye R."/>
            <person name="Li L."/>
            <person name="Wei W."/>
            <person name="Wang X."/>
            <person name="Wang C."/>
            <person name="Yang T."/>
            <person name="Huo Q."/>
            <person name="Li W."/>
            <person name="Guo W."/>
            <person name="Chen H."/>
            <person name="Zhou L."/>
            <person name="Ni X."/>
            <person name="Tian J."/>
            <person name="Zhou Y."/>
            <person name="Sheng Y."/>
            <person name="Liu T."/>
            <person name="Pan Y."/>
            <person name="Xia L."/>
            <person name="Li J."/>
            <person name="Zhao F."/>
            <person name="Cao W."/>
        </authorList>
    </citation>
    <scope>NUCLEOTIDE SEQUENCE</scope>
    <source>
        <strain evidence="1">Dsil-2018</strain>
    </source>
</reference>
<comment type="caution">
    <text evidence="1">The sequence shown here is derived from an EMBL/GenBank/DDBJ whole genome shotgun (WGS) entry which is preliminary data.</text>
</comment>
<evidence type="ECO:0000313" key="2">
    <source>
        <dbReference type="Proteomes" id="UP000821865"/>
    </source>
</evidence>
<sequence>MGKKCSFFLQRCKSGYETCTEKVSLFAAPRETDHLKIWHHAILRKDHVLQSTDYVCEKHFETTYVMKIWEGVYKGLVLFDFGQLSTRPNRAPHVKEPCRSLGEAVRRTQANMSLEMETVEDAAPPDELSSGGTWFIRRKNRFTPEHGDTSAVREPTGSGTRPNPRLGKKQATRSV</sequence>